<dbReference type="Pfam" id="PF01545">
    <property type="entry name" value="Cation_efflux"/>
    <property type="match status" value="1"/>
</dbReference>
<dbReference type="OrthoDB" id="9799649at2"/>
<evidence type="ECO:0000313" key="8">
    <source>
        <dbReference type="EMBL" id="CEZ19435.1"/>
    </source>
</evidence>
<evidence type="ECO:0000256" key="6">
    <source>
        <dbReference type="SAM" id="Phobius"/>
    </source>
</evidence>
<dbReference type="AlphaFoldDB" id="A0A0D6EUP8"/>
<evidence type="ECO:0000259" key="7">
    <source>
        <dbReference type="Pfam" id="PF01545"/>
    </source>
</evidence>
<dbReference type="RefSeq" id="WP_046487690.1">
    <property type="nucleotide sequence ID" value="NZ_LN827929.1"/>
</dbReference>
<evidence type="ECO:0000256" key="2">
    <source>
        <dbReference type="ARBA" id="ARBA00022692"/>
    </source>
</evidence>
<dbReference type="Gene3D" id="1.20.1510.10">
    <property type="entry name" value="Cation efflux protein transmembrane domain"/>
    <property type="match status" value="1"/>
</dbReference>
<keyword evidence="5 6" id="KW-0472">Membrane</keyword>
<evidence type="ECO:0000256" key="5">
    <source>
        <dbReference type="ARBA" id="ARBA00023136"/>
    </source>
</evidence>
<keyword evidence="3" id="KW-0406">Ion transport</keyword>
<comment type="subcellular location">
    <subcellularLocation>
        <location evidence="1">Membrane</location>
        <topology evidence="1">Multi-pass membrane protein</topology>
    </subcellularLocation>
</comment>
<gene>
    <name evidence="8" type="ORF">BN1208_0546</name>
</gene>
<protein>
    <submittedName>
        <fullName evidence="8">Cation efflux protein</fullName>
    </submittedName>
</protein>
<evidence type="ECO:0000256" key="1">
    <source>
        <dbReference type="ARBA" id="ARBA00004141"/>
    </source>
</evidence>
<organism evidence="8 9">
    <name type="scientific">Candidatus Methylopumilus planktonicus</name>
    <dbReference type="NCBI Taxonomy" id="1581557"/>
    <lineage>
        <taxon>Bacteria</taxon>
        <taxon>Pseudomonadati</taxon>
        <taxon>Pseudomonadota</taxon>
        <taxon>Betaproteobacteria</taxon>
        <taxon>Nitrosomonadales</taxon>
        <taxon>Methylophilaceae</taxon>
        <taxon>Candidatus Methylopumilus</taxon>
    </lineage>
</organism>
<dbReference type="EMBL" id="LN827929">
    <property type="protein sequence ID" value="CEZ19435.1"/>
    <property type="molecule type" value="Genomic_DNA"/>
</dbReference>
<dbReference type="PANTHER" id="PTHR11562">
    <property type="entry name" value="CATION EFFLUX PROTEIN/ ZINC TRANSPORTER"/>
    <property type="match status" value="1"/>
</dbReference>
<dbReference type="InterPro" id="IPR027469">
    <property type="entry name" value="Cation_efflux_TMD_sf"/>
</dbReference>
<evidence type="ECO:0000256" key="3">
    <source>
        <dbReference type="ARBA" id="ARBA00022906"/>
    </source>
</evidence>
<dbReference type="InterPro" id="IPR050681">
    <property type="entry name" value="CDF/SLC30A"/>
</dbReference>
<dbReference type="SUPFAM" id="SSF161111">
    <property type="entry name" value="Cation efflux protein transmembrane domain-like"/>
    <property type="match status" value="1"/>
</dbReference>
<dbReference type="GO" id="GO:0005385">
    <property type="term" value="F:zinc ion transmembrane transporter activity"/>
    <property type="evidence" value="ECO:0007669"/>
    <property type="project" value="TreeGrafter"/>
</dbReference>
<feature type="transmembrane region" description="Helical" evidence="6">
    <location>
        <begin position="110"/>
        <end position="132"/>
    </location>
</feature>
<sequence>MSDCCENKSCAVDALKVNQSKTLKIVLAINVFLFLIVFSSGWMSHSTGLMSESLDDLGDAITYALSLFVIYKSNQAKAKVALFKGLLILVGALFVLFQVIQHIINHTIPIFEVMSIVGFIALLGNAACLFLLTKHKDQDINMSSVWECSRNDIRNNVAVIIASGLVWYTNNGWADTLVGLVLSVFLLKSSYRVITSAIKEI</sequence>
<dbReference type="Proteomes" id="UP000064007">
    <property type="component" value="Chromosome 1"/>
</dbReference>
<feature type="domain" description="Cation efflux protein transmembrane" evidence="7">
    <location>
        <begin position="23"/>
        <end position="200"/>
    </location>
</feature>
<keyword evidence="9" id="KW-1185">Reference proteome</keyword>
<dbReference type="HOGENOM" id="CLU_013430_8_0_4"/>
<dbReference type="PANTHER" id="PTHR11562:SF17">
    <property type="entry name" value="RE54080P-RELATED"/>
    <property type="match status" value="1"/>
</dbReference>
<evidence type="ECO:0000313" key="9">
    <source>
        <dbReference type="Proteomes" id="UP000064007"/>
    </source>
</evidence>
<keyword evidence="3" id="KW-0864">Zinc transport</keyword>
<keyword evidence="4 6" id="KW-1133">Transmembrane helix</keyword>
<name>A0A0D6EUP8_9PROT</name>
<dbReference type="GO" id="GO:0005886">
    <property type="term" value="C:plasma membrane"/>
    <property type="evidence" value="ECO:0007669"/>
    <property type="project" value="TreeGrafter"/>
</dbReference>
<proteinExistence type="predicted"/>
<keyword evidence="3" id="KW-0813">Transport</keyword>
<feature type="transmembrane region" description="Helical" evidence="6">
    <location>
        <begin position="57"/>
        <end position="74"/>
    </location>
</feature>
<reference evidence="9" key="1">
    <citation type="submission" date="2014-12" db="EMBL/GenBank/DDBJ databases">
        <authorList>
            <person name="Salcher M.M."/>
        </authorList>
    </citation>
    <scope>NUCLEOTIDE SEQUENCE [LARGE SCALE GENOMIC DNA]</scope>
    <source>
        <strain evidence="9">MMS-10A-171</strain>
    </source>
</reference>
<dbReference type="InterPro" id="IPR058533">
    <property type="entry name" value="Cation_efflux_TM"/>
</dbReference>
<evidence type="ECO:0000256" key="4">
    <source>
        <dbReference type="ARBA" id="ARBA00022989"/>
    </source>
</evidence>
<feature type="transmembrane region" description="Helical" evidence="6">
    <location>
        <begin position="25"/>
        <end position="45"/>
    </location>
</feature>
<keyword evidence="2 6" id="KW-0812">Transmembrane</keyword>
<dbReference type="KEGG" id="mbat:BN1208_0546"/>
<accession>A0A0D6EUP8</accession>
<feature type="transmembrane region" description="Helical" evidence="6">
    <location>
        <begin position="86"/>
        <end position="104"/>
    </location>
</feature>
<keyword evidence="3" id="KW-0862">Zinc</keyword>